<dbReference type="RefSeq" id="WP_183354867.1">
    <property type="nucleotide sequence ID" value="NZ_BLXX01000006.1"/>
</dbReference>
<evidence type="ECO:0008006" key="4">
    <source>
        <dbReference type="Google" id="ProtNLM"/>
    </source>
</evidence>
<feature type="transmembrane region" description="Helical" evidence="1">
    <location>
        <begin position="39"/>
        <end position="58"/>
    </location>
</feature>
<evidence type="ECO:0000313" key="3">
    <source>
        <dbReference type="Proteomes" id="UP000556026"/>
    </source>
</evidence>
<feature type="transmembrane region" description="Helical" evidence="1">
    <location>
        <begin position="330"/>
        <end position="347"/>
    </location>
</feature>
<feature type="transmembrane region" description="Helical" evidence="1">
    <location>
        <begin position="6"/>
        <end position="27"/>
    </location>
</feature>
<feature type="transmembrane region" description="Helical" evidence="1">
    <location>
        <begin position="408"/>
        <end position="428"/>
    </location>
</feature>
<keyword evidence="1" id="KW-0472">Membrane</keyword>
<feature type="transmembrane region" description="Helical" evidence="1">
    <location>
        <begin position="235"/>
        <end position="254"/>
    </location>
</feature>
<evidence type="ECO:0000313" key="2">
    <source>
        <dbReference type="EMBL" id="GFO60053.1"/>
    </source>
</evidence>
<protein>
    <recommendedName>
        <fullName evidence="4">DUF2029 domain-containing protein</fullName>
    </recommendedName>
</protein>
<feature type="transmembrane region" description="Helical" evidence="1">
    <location>
        <begin position="176"/>
        <end position="203"/>
    </location>
</feature>
<dbReference type="AlphaFoldDB" id="A0A6V8MJW9"/>
<feature type="transmembrane region" description="Helical" evidence="1">
    <location>
        <begin position="117"/>
        <end position="138"/>
    </location>
</feature>
<proteinExistence type="predicted"/>
<sequence length="433" mass="47723">MTGIQWGISAVFCGLFLLGTWVAAYCAPRLAAGRDTNCLLWFLMATAVLVRVVLAATTRGYQTDIVTFSAWAVHAADGLTSFYAPGYFADYPPGYIYVLWLVGKLRSALDLPFDGPYFLTLLKFPAILADTITVWLFYRLAQRQESAVPPLVLAALYAFNPAVILDSSIWGQVDGVLTLFILLGVFFLELSPAVSGACCAVALLIKPQALIFAPLPMLFFALGIARRQRHAWSDLLVYTGTATLLFSLACLPFAGTQPPGWILSKYGATLASYPYATLNAFNLFALTGANLAPADQPFLVLSYATWSNLFIVLTVFFTALVALRGRESDRFWYLPLFLNASVFVLAAKMHERYLFPALALALGLYLASKDRRVLLVFAGFSVTQYLNAQQVLALSHRAIYAVPPHDPLLLAVSLANVLCWLWLAWFGFRRYLA</sequence>
<dbReference type="Proteomes" id="UP000556026">
    <property type="component" value="Unassembled WGS sequence"/>
</dbReference>
<accession>A0A6V8MJW9</accession>
<feature type="transmembrane region" description="Helical" evidence="1">
    <location>
        <begin position="266"/>
        <end position="286"/>
    </location>
</feature>
<keyword evidence="1" id="KW-1133">Transmembrane helix</keyword>
<gene>
    <name evidence="2" type="ORF">GMST_23780</name>
</gene>
<evidence type="ECO:0000256" key="1">
    <source>
        <dbReference type="SAM" id="Phobius"/>
    </source>
</evidence>
<keyword evidence="3" id="KW-1185">Reference proteome</keyword>
<dbReference type="EMBL" id="BLXX01000006">
    <property type="protein sequence ID" value="GFO60053.1"/>
    <property type="molecule type" value="Genomic_DNA"/>
</dbReference>
<feature type="transmembrane region" description="Helical" evidence="1">
    <location>
        <begin position="298"/>
        <end position="323"/>
    </location>
</feature>
<comment type="caution">
    <text evidence="2">The sequence shown here is derived from an EMBL/GenBank/DDBJ whole genome shotgun (WGS) entry which is preliminary data.</text>
</comment>
<organism evidence="2 3">
    <name type="scientific">Geomonas silvestris</name>
    <dbReference type="NCBI Taxonomy" id="2740184"/>
    <lineage>
        <taxon>Bacteria</taxon>
        <taxon>Pseudomonadati</taxon>
        <taxon>Thermodesulfobacteriota</taxon>
        <taxon>Desulfuromonadia</taxon>
        <taxon>Geobacterales</taxon>
        <taxon>Geobacteraceae</taxon>
        <taxon>Geomonas</taxon>
    </lineage>
</organism>
<feature type="transmembrane region" description="Helical" evidence="1">
    <location>
        <begin position="375"/>
        <end position="396"/>
    </location>
</feature>
<feature type="transmembrane region" description="Helical" evidence="1">
    <location>
        <begin position="150"/>
        <end position="170"/>
    </location>
</feature>
<name>A0A6V8MJW9_9BACT</name>
<keyword evidence="1" id="KW-0812">Transmembrane</keyword>
<feature type="transmembrane region" description="Helical" evidence="1">
    <location>
        <begin position="210"/>
        <end position="229"/>
    </location>
</feature>
<reference evidence="3" key="1">
    <citation type="submission" date="2020-06" db="EMBL/GenBank/DDBJ databases">
        <title>Draft genomic sequence of Geomonas sp. Red330.</title>
        <authorList>
            <person name="Itoh H."/>
            <person name="Zhenxing X."/>
            <person name="Ushijima N."/>
            <person name="Masuda Y."/>
            <person name="Shiratori Y."/>
            <person name="Senoo K."/>
        </authorList>
    </citation>
    <scope>NUCLEOTIDE SEQUENCE [LARGE SCALE GENOMIC DNA]</scope>
    <source>
        <strain evidence="3">Red330</strain>
    </source>
</reference>